<reference evidence="3" key="1">
    <citation type="submission" date="2019-07" db="EMBL/GenBank/DDBJ databases">
        <title>De Novo Assembly of kiwifruit Actinidia rufa.</title>
        <authorList>
            <person name="Sugita-Konishi S."/>
            <person name="Sato K."/>
            <person name="Mori E."/>
            <person name="Abe Y."/>
            <person name="Kisaki G."/>
            <person name="Hamano K."/>
            <person name="Suezawa K."/>
            <person name="Otani M."/>
            <person name="Fukuda T."/>
            <person name="Manabe T."/>
            <person name="Gomi K."/>
            <person name="Tabuchi M."/>
            <person name="Akimitsu K."/>
            <person name="Kataoka I."/>
        </authorList>
    </citation>
    <scope>NUCLEOTIDE SEQUENCE [LARGE SCALE GENOMIC DNA]</scope>
    <source>
        <strain evidence="3">cv. Fuchu</strain>
    </source>
</reference>
<keyword evidence="1" id="KW-1133">Transmembrane helix</keyword>
<organism evidence="2 3">
    <name type="scientific">Actinidia rufa</name>
    <dbReference type="NCBI Taxonomy" id="165716"/>
    <lineage>
        <taxon>Eukaryota</taxon>
        <taxon>Viridiplantae</taxon>
        <taxon>Streptophyta</taxon>
        <taxon>Embryophyta</taxon>
        <taxon>Tracheophyta</taxon>
        <taxon>Spermatophyta</taxon>
        <taxon>Magnoliopsida</taxon>
        <taxon>eudicotyledons</taxon>
        <taxon>Gunneridae</taxon>
        <taxon>Pentapetalae</taxon>
        <taxon>asterids</taxon>
        <taxon>Ericales</taxon>
        <taxon>Actinidiaceae</taxon>
        <taxon>Actinidia</taxon>
    </lineage>
</organism>
<evidence type="ECO:0000313" key="2">
    <source>
        <dbReference type="EMBL" id="GFS38907.1"/>
    </source>
</evidence>
<dbReference type="EMBL" id="BJWL01000319">
    <property type="protein sequence ID" value="GFS38907.1"/>
    <property type="molecule type" value="Genomic_DNA"/>
</dbReference>
<gene>
    <name evidence="2" type="ORF">Acr_00g0060130</name>
</gene>
<keyword evidence="1" id="KW-0472">Membrane</keyword>
<proteinExistence type="predicted"/>
<keyword evidence="1" id="KW-0812">Transmembrane</keyword>
<name>A0A7J0DQB8_9ERIC</name>
<feature type="transmembrane region" description="Helical" evidence="1">
    <location>
        <begin position="68"/>
        <end position="90"/>
    </location>
</feature>
<dbReference type="AlphaFoldDB" id="A0A7J0DQB8"/>
<accession>A0A7J0DQB8</accession>
<evidence type="ECO:0000256" key="1">
    <source>
        <dbReference type="SAM" id="Phobius"/>
    </source>
</evidence>
<keyword evidence="3" id="KW-1185">Reference proteome</keyword>
<sequence>MHYQTEVLALSHLGALLSPTGSERDSFRRRRACRCTSTLSLSSELLHRHPALVTLLLSGQISARIPKLLFALLYYFGSFKYILLVLLRLLCVPLCNGCFPNPFFLLIPLDLCWTAASPVWTLPSSRYSPPVFLLLQHFLFSLETLSVPPLASKLHRFESCISMKHALPRSPSWISHLPCGTKLFIC</sequence>
<protein>
    <submittedName>
        <fullName evidence="2">Uncharacterized protein</fullName>
    </submittedName>
</protein>
<comment type="caution">
    <text evidence="2">The sequence shown here is derived from an EMBL/GenBank/DDBJ whole genome shotgun (WGS) entry which is preliminary data.</text>
</comment>
<dbReference type="Proteomes" id="UP000585474">
    <property type="component" value="Unassembled WGS sequence"/>
</dbReference>
<evidence type="ECO:0000313" key="3">
    <source>
        <dbReference type="Proteomes" id="UP000585474"/>
    </source>
</evidence>